<organism evidence="1 2">
    <name type="scientific">Trichonephila clavipes</name>
    <name type="common">Golden silk orbweaver</name>
    <name type="synonym">Nephila clavipes</name>
    <dbReference type="NCBI Taxonomy" id="2585209"/>
    <lineage>
        <taxon>Eukaryota</taxon>
        <taxon>Metazoa</taxon>
        <taxon>Ecdysozoa</taxon>
        <taxon>Arthropoda</taxon>
        <taxon>Chelicerata</taxon>
        <taxon>Arachnida</taxon>
        <taxon>Araneae</taxon>
        <taxon>Araneomorphae</taxon>
        <taxon>Entelegynae</taxon>
        <taxon>Araneoidea</taxon>
        <taxon>Nephilidae</taxon>
        <taxon>Trichonephila</taxon>
    </lineage>
</organism>
<evidence type="ECO:0000313" key="2">
    <source>
        <dbReference type="Proteomes" id="UP000887159"/>
    </source>
</evidence>
<evidence type="ECO:0000313" key="1">
    <source>
        <dbReference type="EMBL" id="GFY21766.1"/>
    </source>
</evidence>
<sequence>MRLEKGTCGGVNPWSRQDIRTCELLTNGRTITRPVHLVLPLEVDQFVKPQVSREFGGKGKEAGGPDFLQGVLPQNLDGTKPKHTAAFIVLPSDLVTWNHD</sequence>
<reference evidence="1" key="1">
    <citation type="submission" date="2020-08" db="EMBL/GenBank/DDBJ databases">
        <title>Multicomponent nature underlies the extraordinary mechanical properties of spider dragline silk.</title>
        <authorList>
            <person name="Kono N."/>
            <person name="Nakamura H."/>
            <person name="Mori M."/>
            <person name="Yoshida Y."/>
            <person name="Ohtoshi R."/>
            <person name="Malay A.D."/>
            <person name="Moran D.A.P."/>
            <person name="Tomita M."/>
            <person name="Numata K."/>
            <person name="Arakawa K."/>
        </authorList>
    </citation>
    <scope>NUCLEOTIDE SEQUENCE</scope>
</reference>
<name>A0A8X6T0V4_TRICX</name>
<protein>
    <submittedName>
        <fullName evidence="1">Uncharacterized protein</fullName>
    </submittedName>
</protein>
<dbReference type="Proteomes" id="UP000887159">
    <property type="component" value="Unassembled WGS sequence"/>
</dbReference>
<gene>
    <name evidence="1" type="ORF">TNCV_1169101</name>
</gene>
<dbReference type="AlphaFoldDB" id="A0A8X6T0V4"/>
<dbReference type="EMBL" id="BMAU01021358">
    <property type="protein sequence ID" value="GFY21766.1"/>
    <property type="molecule type" value="Genomic_DNA"/>
</dbReference>
<keyword evidence="2" id="KW-1185">Reference proteome</keyword>
<accession>A0A8X6T0V4</accession>
<comment type="caution">
    <text evidence="1">The sequence shown here is derived from an EMBL/GenBank/DDBJ whole genome shotgun (WGS) entry which is preliminary data.</text>
</comment>
<proteinExistence type="predicted"/>